<reference evidence="6" key="1">
    <citation type="journal article" date="2024" name="Gigascience">
        <title>Chromosome-level genome of the poultry shaft louse Menopon gallinae provides insight into the host-switching and adaptive evolution of parasitic lice.</title>
        <authorList>
            <person name="Xu Y."/>
            <person name="Ma L."/>
            <person name="Liu S."/>
            <person name="Liang Y."/>
            <person name="Liu Q."/>
            <person name="He Z."/>
            <person name="Tian L."/>
            <person name="Duan Y."/>
            <person name="Cai W."/>
            <person name="Li H."/>
            <person name="Song F."/>
        </authorList>
    </citation>
    <scope>NUCLEOTIDE SEQUENCE</scope>
    <source>
        <strain evidence="6">Cailab_2023a</strain>
    </source>
</reference>
<dbReference type="PANTHER" id="PTHR24214">
    <property type="entry name" value="PDZ AND LIM DOMAIN PROTEIN ZASP"/>
    <property type="match status" value="1"/>
</dbReference>
<dbReference type="GO" id="GO:0001725">
    <property type="term" value="C:stress fiber"/>
    <property type="evidence" value="ECO:0007669"/>
    <property type="project" value="TreeGrafter"/>
</dbReference>
<dbReference type="SMART" id="SM00735">
    <property type="entry name" value="ZM"/>
    <property type="match status" value="1"/>
</dbReference>
<keyword evidence="3" id="KW-0440">LIM domain</keyword>
<dbReference type="PANTHER" id="PTHR24214:SF55">
    <property type="entry name" value="Z BAND ALTERNATIVELY SPLICED PDZ-MOTIF PROTEIN 66, ISOFORM E"/>
    <property type="match status" value="1"/>
</dbReference>
<evidence type="ECO:0000256" key="1">
    <source>
        <dbReference type="ARBA" id="ARBA00004496"/>
    </source>
</evidence>
<keyword evidence="3" id="KW-0479">Metal-binding</keyword>
<dbReference type="GO" id="GO:0005912">
    <property type="term" value="C:adherens junction"/>
    <property type="evidence" value="ECO:0007669"/>
    <property type="project" value="TreeGrafter"/>
</dbReference>
<feature type="region of interest" description="Disordered" evidence="4">
    <location>
        <begin position="249"/>
        <end position="270"/>
    </location>
</feature>
<evidence type="ECO:0000256" key="4">
    <source>
        <dbReference type="SAM" id="MobiDB-lite"/>
    </source>
</evidence>
<dbReference type="GO" id="GO:0030036">
    <property type="term" value="P:actin cytoskeleton organization"/>
    <property type="evidence" value="ECO:0007669"/>
    <property type="project" value="TreeGrafter"/>
</dbReference>
<dbReference type="PROSITE" id="PS50106">
    <property type="entry name" value="PDZ"/>
    <property type="match status" value="1"/>
</dbReference>
<evidence type="ECO:0000313" key="6">
    <source>
        <dbReference type="EMBL" id="KAL0266328.1"/>
    </source>
</evidence>
<dbReference type="InterPro" id="IPR031847">
    <property type="entry name" value="PDLI1-4/Zasp-like_mid"/>
</dbReference>
<dbReference type="GO" id="GO:0003779">
    <property type="term" value="F:actin binding"/>
    <property type="evidence" value="ECO:0007669"/>
    <property type="project" value="TreeGrafter"/>
</dbReference>
<dbReference type="InterPro" id="IPR006643">
    <property type="entry name" value="Zasp-like_motif"/>
</dbReference>
<dbReference type="CDD" id="cd23068">
    <property type="entry name" value="PDZ_ZASP52-like"/>
    <property type="match status" value="1"/>
</dbReference>
<sequence length="376" mass="41464">MNSPRKENVFGVTLHRHDRNVQWGVRIVGGADLGTPILVTRVQSGSPSEKGLVRGDVIKKIGDYDSRDISHQDAQRLFLTAGNTIKLVVKRDPSAKNSQGLLKSLDVPESLHANQKVIFPPPNPTLPKSDDGIFGGRTTSLEEATIVNQPYRTTPLVLPGAKAKHEKELAPTESYLRHHPNPMMRAAPSQYELLPQEVLMKQKVADSVLQKVAGDEAFAGKQVVHKQFNSPIGLYSDQNILDTIQHQTGISASGSGRSPFVSRPSGRSMAPKKTIVYDPAKSETFKALQEEQFGDHVQEVTSPAQPKVFTPNVHAKKIQHQPPQSHTYDPLTRSTASPSLQHHLPYVNSMGHSEEHIAQSGTFKRLMHMVMGESEY</sequence>
<dbReference type="GO" id="GO:0051371">
    <property type="term" value="F:muscle alpha-actinin binding"/>
    <property type="evidence" value="ECO:0007669"/>
    <property type="project" value="TreeGrafter"/>
</dbReference>
<evidence type="ECO:0000256" key="3">
    <source>
        <dbReference type="ARBA" id="ARBA00023038"/>
    </source>
</evidence>
<gene>
    <name evidence="6" type="ORF">PYX00_008908</name>
</gene>
<dbReference type="Gene3D" id="2.30.42.10">
    <property type="match status" value="1"/>
</dbReference>
<dbReference type="GO" id="GO:0061061">
    <property type="term" value="P:muscle structure development"/>
    <property type="evidence" value="ECO:0007669"/>
    <property type="project" value="TreeGrafter"/>
</dbReference>
<protein>
    <recommendedName>
        <fullName evidence="5">PDZ domain-containing protein</fullName>
    </recommendedName>
</protein>
<feature type="domain" description="PDZ" evidence="5">
    <location>
        <begin position="11"/>
        <end position="93"/>
    </location>
</feature>
<comment type="subcellular location">
    <subcellularLocation>
        <location evidence="1">Cytoplasm</location>
    </subcellularLocation>
</comment>
<dbReference type="SMART" id="SM00228">
    <property type="entry name" value="PDZ"/>
    <property type="match status" value="1"/>
</dbReference>
<dbReference type="EMBL" id="JARGDH010000005">
    <property type="protein sequence ID" value="KAL0266328.1"/>
    <property type="molecule type" value="Genomic_DNA"/>
</dbReference>
<dbReference type="SUPFAM" id="SSF50156">
    <property type="entry name" value="PDZ domain-like"/>
    <property type="match status" value="1"/>
</dbReference>
<dbReference type="Pfam" id="PF15936">
    <property type="entry name" value="DUF4749"/>
    <property type="match status" value="1"/>
</dbReference>
<keyword evidence="2" id="KW-0963">Cytoplasm</keyword>
<evidence type="ECO:0000256" key="2">
    <source>
        <dbReference type="ARBA" id="ARBA00022490"/>
    </source>
</evidence>
<proteinExistence type="predicted"/>
<dbReference type="InterPro" id="IPR036034">
    <property type="entry name" value="PDZ_sf"/>
</dbReference>
<dbReference type="GO" id="GO:0031941">
    <property type="term" value="C:filamentous actin"/>
    <property type="evidence" value="ECO:0007669"/>
    <property type="project" value="TreeGrafter"/>
</dbReference>
<accession>A0AAW2H9V5</accession>
<dbReference type="InterPro" id="IPR050604">
    <property type="entry name" value="PDZ-LIM_domain"/>
</dbReference>
<keyword evidence="3" id="KW-0862">Zinc</keyword>
<dbReference type="InterPro" id="IPR001478">
    <property type="entry name" value="PDZ"/>
</dbReference>
<evidence type="ECO:0000259" key="5">
    <source>
        <dbReference type="PROSITE" id="PS50106"/>
    </source>
</evidence>
<comment type="caution">
    <text evidence="6">The sequence shown here is derived from an EMBL/GenBank/DDBJ whole genome shotgun (WGS) entry which is preliminary data.</text>
</comment>
<dbReference type="AlphaFoldDB" id="A0AAW2H9V5"/>
<dbReference type="GO" id="GO:0030018">
    <property type="term" value="C:Z disc"/>
    <property type="evidence" value="ECO:0007669"/>
    <property type="project" value="TreeGrafter"/>
</dbReference>
<organism evidence="6">
    <name type="scientific">Menopon gallinae</name>
    <name type="common">poultry shaft louse</name>
    <dbReference type="NCBI Taxonomy" id="328185"/>
    <lineage>
        <taxon>Eukaryota</taxon>
        <taxon>Metazoa</taxon>
        <taxon>Ecdysozoa</taxon>
        <taxon>Arthropoda</taxon>
        <taxon>Hexapoda</taxon>
        <taxon>Insecta</taxon>
        <taxon>Pterygota</taxon>
        <taxon>Neoptera</taxon>
        <taxon>Paraneoptera</taxon>
        <taxon>Psocodea</taxon>
        <taxon>Troctomorpha</taxon>
        <taxon>Phthiraptera</taxon>
        <taxon>Amblycera</taxon>
        <taxon>Menoponidae</taxon>
        <taxon>Menopon</taxon>
    </lineage>
</organism>
<name>A0AAW2H9V5_9NEOP</name>
<dbReference type="Pfam" id="PF00595">
    <property type="entry name" value="PDZ"/>
    <property type="match status" value="1"/>
</dbReference>